<keyword evidence="3" id="KW-1015">Disulfide bond</keyword>
<dbReference type="GO" id="GO:0006508">
    <property type="term" value="P:proteolysis"/>
    <property type="evidence" value="ECO:0007669"/>
    <property type="project" value="InterPro"/>
</dbReference>
<dbReference type="AlphaFoldDB" id="K3WFA3"/>
<evidence type="ECO:0000313" key="7">
    <source>
        <dbReference type="EnsemblProtists" id="PYU1_T003644"/>
    </source>
</evidence>
<evidence type="ECO:0000313" key="8">
    <source>
        <dbReference type="Proteomes" id="UP000019132"/>
    </source>
</evidence>
<feature type="domain" description="Apple" evidence="5">
    <location>
        <begin position="291"/>
        <end position="365"/>
    </location>
</feature>
<dbReference type="Proteomes" id="UP000019132">
    <property type="component" value="Unassembled WGS sequence"/>
</dbReference>
<keyword evidence="1 4" id="KW-0732">Signal</keyword>
<evidence type="ECO:0000256" key="3">
    <source>
        <dbReference type="ARBA" id="ARBA00023157"/>
    </source>
</evidence>
<organism evidence="7 8">
    <name type="scientific">Globisporangium ultimum (strain ATCC 200006 / CBS 805.95 / DAOM BR144)</name>
    <name type="common">Pythium ultimum</name>
    <dbReference type="NCBI Taxonomy" id="431595"/>
    <lineage>
        <taxon>Eukaryota</taxon>
        <taxon>Sar</taxon>
        <taxon>Stramenopiles</taxon>
        <taxon>Oomycota</taxon>
        <taxon>Peronosporomycetes</taxon>
        <taxon>Pythiales</taxon>
        <taxon>Pythiaceae</taxon>
        <taxon>Globisporangium</taxon>
    </lineage>
</organism>
<reference evidence="8" key="1">
    <citation type="journal article" date="2010" name="Genome Biol.">
        <title>Genome sequence of the necrotrophic plant pathogen Pythium ultimum reveals original pathogenicity mechanisms and effector repertoire.</title>
        <authorList>
            <person name="Levesque C.A."/>
            <person name="Brouwer H."/>
            <person name="Cano L."/>
            <person name="Hamilton J.P."/>
            <person name="Holt C."/>
            <person name="Huitema E."/>
            <person name="Raffaele S."/>
            <person name="Robideau G.P."/>
            <person name="Thines M."/>
            <person name="Win J."/>
            <person name="Zerillo M.M."/>
            <person name="Beakes G.W."/>
            <person name="Boore J.L."/>
            <person name="Busam D."/>
            <person name="Dumas B."/>
            <person name="Ferriera S."/>
            <person name="Fuerstenberg S.I."/>
            <person name="Gachon C.M."/>
            <person name="Gaulin E."/>
            <person name="Govers F."/>
            <person name="Grenville-Briggs L."/>
            <person name="Horner N."/>
            <person name="Hostetler J."/>
            <person name="Jiang R.H."/>
            <person name="Johnson J."/>
            <person name="Krajaejun T."/>
            <person name="Lin H."/>
            <person name="Meijer H.J."/>
            <person name="Moore B."/>
            <person name="Morris P."/>
            <person name="Phuntmart V."/>
            <person name="Puiu D."/>
            <person name="Shetty J."/>
            <person name="Stajich J.E."/>
            <person name="Tripathy S."/>
            <person name="Wawra S."/>
            <person name="van West P."/>
            <person name="Whitty B.R."/>
            <person name="Coutinho P.M."/>
            <person name="Henrissat B."/>
            <person name="Martin F."/>
            <person name="Thomas P.D."/>
            <person name="Tyler B.M."/>
            <person name="De Vries R.P."/>
            <person name="Kamoun S."/>
            <person name="Yandell M."/>
            <person name="Tisserat N."/>
            <person name="Buell C.R."/>
        </authorList>
    </citation>
    <scope>NUCLEOTIDE SEQUENCE</scope>
    <source>
        <strain evidence="8">DAOM:BR144</strain>
    </source>
</reference>
<dbReference type="InParanoid" id="K3WFA3"/>
<dbReference type="SMART" id="SM00236">
    <property type="entry name" value="fCBD"/>
    <property type="match status" value="2"/>
</dbReference>
<dbReference type="EnsemblProtists" id="PYU1_T003644">
    <property type="protein sequence ID" value="PYU1_T003644"/>
    <property type="gene ID" value="PYU1_G003634"/>
</dbReference>
<dbReference type="VEuPathDB" id="FungiDB:PYU1_G003634"/>
<dbReference type="eggNOG" id="ENOG502R9IZ">
    <property type="taxonomic scope" value="Eukaryota"/>
</dbReference>
<dbReference type="InterPro" id="IPR003609">
    <property type="entry name" value="Pan_app"/>
</dbReference>
<dbReference type="Pfam" id="PF14295">
    <property type="entry name" value="PAN_4"/>
    <property type="match status" value="3"/>
</dbReference>
<reference evidence="7" key="3">
    <citation type="submission" date="2015-02" db="UniProtKB">
        <authorList>
            <consortium name="EnsemblProtists"/>
        </authorList>
    </citation>
    <scope>IDENTIFICATION</scope>
    <source>
        <strain evidence="7">DAOM BR144</strain>
    </source>
</reference>
<dbReference type="InterPro" id="IPR000177">
    <property type="entry name" value="Apple"/>
</dbReference>
<accession>K3WFA3</accession>
<dbReference type="EMBL" id="GL376638">
    <property type="status" value="NOT_ANNOTATED_CDS"/>
    <property type="molecule type" value="Genomic_DNA"/>
</dbReference>
<dbReference type="CDD" id="cd01100">
    <property type="entry name" value="APPLE_Factor_XI_like"/>
    <property type="match status" value="2"/>
</dbReference>
<dbReference type="InterPro" id="IPR000254">
    <property type="entry name" value="CBD"/>
</dbReference>
<dbReference type="SUPFAM" id="SSF57414">
    <property type="entry name" value="Hairpin loop containing domain-like"/>
    <property type="match status" value="1"/>
</dbReference>
<evidence type="ECO:0008006" key="9">
    <source>
        <dbReference type="Google" id="ProtNLM"/>
    </source>
</evidence>
<dbReference type="SMART" id="SM00223">
    <property type="entry name" value="APPLE"/>
    <property type="match status" value="3"/>
</dbReference>
<evidence type="ECO:0000259" key="5">
    <source>
        <dbReference type="SMART" id="SM00223"/>
    </source>
</evidence>
<evidence type="ECO:0000256" key="1">
    <source>
        <dbReference type="ARBA" id="ARBA00022729"/>
    </source>
</evidence>
<name>K3WFA3_GLOUD</name>
<feature type="domain" description="Apple" evidence="5">
    <location>
        <begin position="201"/>
        <end position="271"/>
    </location>
</feature>
<dbReference type="GO" id="GO:0005975">
    <property type="term" value="P:carbohydrate metabolic process"/>
    <property type="evidence" value="ECO:0007669"/>
    <property type="project" value="InterPro"/>
</dbReference>
<feature type="domain" description="CBM1" evidence="6">
    <location>
        <begin position="161"/>
        <end position="192"/>
    </location>
</feature>
<feature type="domain" description="Apple" evidence="5">
    <location>
        <begin position="69"/>
        <end position="134"/>
    </location>
</feature>
<keyword evidence="2" id="KW-0677">Repeat</keyword>
<dbReference type="PANTHER" id="PTHR33946:SF4">
    <property type="entry name" value="COAGULATION FACTOR XI"/>
    <property type="match status" value="1"/>
</dbReference>
<proteinExistence type="predicted"/>
<evidence type="ECO:0000256" key="2">
    <source>
        <dbReference type="ARBA" id="ARBA00022737"/>
    </source>
</evidence>
<feature type="chain" id="PRO_5003867696" description="Apple domain-containing protein" evidence="4">
    <location>
        <begin position="24"/>
        <end position="372"/>
    </location>
</feature>
<evidence type="ECO:0000256" key="4">
    <source>
        <dbReference type="SAM" id="SignalP"/>
    </source>
</evidence>
<dbReference type="PANTHER" id="PTHR33946">
    <property type="match status" value="1"/>
</dbReference>
<protein>
    <recommendedName>
        <fullName evidence="9">Apple domain-containing protein</fullName>
    </recommendedName>
</protein>
<dbReference type="Gene3D" id="3.50.4.10">
    <property type="entry name" value="Hepatocyte Growth Factor"/>
    <property type="match status" value="3"/>
</dbReference>
<keyword evidence="8" id="KW-1185">Reference proteome</keyword>
<evidence type="ECO:0000259" key="6">
    <source>
        <dbReference type="SMART" id="SM00236"/>
    </source>
</evidence>
<feature type="domain" description="CBM1" evidence="6">
    <location>
        <begin position="29"/>
        <end position="60"/>
    </location>
</feature>
<dbReference type="GO" id="GO:0030248">
    <property type="term" value="F:cellulose binding"/>
    <property type="evidence" value="ECO:0007669"/>
    <property type="project" value="InterPro"/>
</dbReference>
<sequence>MKSAFEAPLALLALLVGAAQVDAQTCGNAVGGYCGNAQGSQCCPTSAYCQPWNSDYYQCLTVPTGCGAMETDVDYYGNDIGSVSNVSPQECCDRCGATAGCNYFTFVNLDPQGPTCYMKSAKGASVRNVGALSGQRIRATPTPTPAPSVTPTPAPNTCSKAIGDSCGTSTAVSCCPTGSYCMPWDTFYYQCLAIPTGCGAMETDVDYYGGDIGSVFRISPAECCATCQKTAGCKYYTFVNTDPSGPACYMKSSKTSSVRKVGVVSGSVITSTPAPTPTPSRTPVPAGSSQCGTQLKQVYFHGKDIKELSLTDPEQCCSECAKTQGCLLYSHIYSKTTGISRCVLKSLGSEKTNYGDSQTIVAVSAYVLNPLV</sequence>
<dbReference type="HOGENOM" id="CLU_624850_0_0_1"/>
<reference evidence="8" key="2">
    <citation type="submission" date="2010-04" db="EMBL/GenBank/DDBJ databases">
        <authorList>
            <person name="Buell R."/>
            <person name="Hamilton J."/>
            <person name="Hostetler J."/>
        </authorList>
    </citation>
    <scope>NUCLEOTIDE SEQUENCE [LARGE SCALE GENOMIC DNA]</scope>
    <source>
        <strain evidence="8">DAOM:BR144</strain>
    </source>
</reference>
<feature type="signal peptide" evidence="4">
    <location>
        <begin position="1"/>
        <end position="23"/>
    </location>
</feature>
<dbReference type="GO" id="GO:0005576">
    <property type="term" value="C:extracellular region"/>
    <property type="evidence" value="ECO:0007669"/>
    <property type="project" value="InterPro"/>
</dbReference>